<feature type="domain" description="Transketolase-like pyrimidine-binding" evidence="17">
    <location>
        <begin position="365"/>
        <end position="545"/>
    </location>
</feature>
<dbReference type="InterPro" id="IPR029061">
    <property type="entry name" value="THDP-binding"/>
</dbReference>
<dbReference type="Gene3D" id="3.40.50.970">
    <property type="match status" value="2"/>
</dbReference>
<dbReference type="InterPro" id="IPR009014">
    <property type="entry name" value="Transketo_C/PFOR_II"/>
</dbReference>
<feature type="binding site" evidence="13">
    <location>
        <position position="76"/>
    </location>
    <ligand>
        <name>thiamine diphosphate</name>
        <dbReference type="ChEBI" id="CHEBI:58937"/>
    </ligand>
</feature>
<organism evidence="18 19">
    <name type="scientific">Corynebacterium pseudogenitalium ATCC 33035</name>
    <dbReference type="NCBI Taxonomy" id="525264"/>
    <lineage>
        <taxon>Bacteria</taxon>
        <taxon>Bacillati</taxon>
        <taxon>Actinomycetota</taxon>
        <taxon>Actinomycetes</taxon>
        <taxon>Mycobacteriales</taxon>
        <taxon>Corynebacteriaceae</taxon>
        <taxon>Corynebacterium</taxon>
    </lineage>
</organism>
<feature type="active site" description="Proton donor" evidence="11">
    <location>
        <position position="431"/>
    </location>
</feature>
<evidence type="ECO:0000256" key="2">
    <source>
        <dbReference type="ARBA" id="ARBA00011738"/>
    </source>
</evidence>
<evidence type="ECO:0000256" key="1">
    <source>
        <dbReference type="ARBA" id="ARBA00007131"/>
    </source>
</evidence>
<dbReference type="FunFam" id="3.40.50.970:FF:000004">
    <property type="entry name" value="Transketolase"/>
    <property type="match status" value="1"/>
</dbReference>
<comment type="catalytic activity">
    <reaction evidence="9 16">
        <text>D-sedoheptulose 7-phosphate + D-glyceraldehyde 3-phosphate = aldehydo-D-ribose 5-phosphate + D-xylulose 5-phosphate</text>
        <dbReference type="Rhea" id="RHEA:10508"/>
        <dbReference type="ChEBI" id="CHEBI:57483"/>
        <dbReference type="ChEBI" id="CHEBI:57737"/>
        <dbReference type="ChEBI" id="CHEBI:58273"/>
        <dbReference type="ChEBI" id="CHEBI:59776"/>
        <dbReference type="EC" id="2.2.1.1"/>
    </reaction>
</comment>
<keyword evidence="19" id="KW-1185">Reference proteome</keyword>
<name>E2S150_9CORY</name>
<dbReference type="SUPFAM" id="SSF52518">
    <property type="entry name" value="Thiamin diphosphate-binding fold (THDP-binding)"/>
    <property type="match status" value="2"/>
</dbReference>
<dbReference type="RefSeq" id="WP_005324848.1">
    <property type="nucleotide sequence ID" value="NZ_GL542877.1"/>
</dbReference>
<dbReference type="FunFam" id="3.40.50.920:FF:000003">
    <property type="entry name" value="Transketolase"/>
    <property type="match status" value="1"/>
</dbReference>
<dbReference type="PANTHER" id="PTHR43522:SF2">
    <property type="entry name" value="TRANSKETOLASE 1-RELATED"/>
    <property type="match status" value="1"/>
</dbReference>
<keyword evidence="16" id="KW-0106">Calcium</keyword>
<dbReference type="EC" id="2.2.1.1" evidence="3 10"/>
<keyword evidence="8 13" id="KW-0786">Thiamine pyrophosphate</keyword>
<evidence type="ECO:0000256" key="16">
    <source>
        <dbReference type="RuleBase" id="RU004996"/>
    </source>
</evidence>
<feature type="binding site" evidence="12">
    <location>
        <position position="395"/>
    </location>
    <ligand>
        <name>substrate</name>
    </ligand>
</feature>
<evidence type="ECO:0000256" key="7">
    <source>
        <dbReference type="ARBA" id="ARBA00022842"/>
    </source>
</evidence>
<dbReference type="Gene3D" id="3.40.50.920">
    <property type="match status" value="1"/>
</dbReference>
<feature type="binding site" evidence="13">
    <location>
        <position position="274"/>
    </location>
    <ligand>
        <name>thiamine diphosphate</name>
        <dbReference type="ChEBI" id="CHEBI:58937"/>
    </ligand>
</feature>
<dbReference type="GO" id="GO:0000287">
    <property type="term" value="F:magnesium ion binding"/>
    <property type="evidence" value="ECO:0007669"/>
    <property type="project" value="UniProtKB-ARBA"/>
</dbReference>
<dbReference type="SUPFAM" id="SSF52922">
    <property type="entry name" value="TK C-terminal domain-like"/>
    <property type="match status" value="1"/>
</dbReference>
<evidence type="ECO:0000256" key="4">
    <source>
        <dbReference type="ARBA" id="ARBA00016662"/>
    </source>
</evidence>
<feature type="binding site" evidence="12">
    <location>
        <position position="540"/>
    </location>
    <ligand>
        <name>substrate</name>
    </ligand>
</feature>
<dbReference type="Proteomes" id="UP000003020">
    <property type="component" value="Unassembled WGS sequence"/>
</dbReference>
<dbReference type="CDD" id="cd07033">
    <property type="entry name" value="TPP_PYR_DXS_TK_like"/>
    <property type="match status" value="1"/>
</dbReference>
<dbReference type="InterPro" id="IPR005475">
    <property type="entry name" value="Transketolase-like_Pyr-bd"/>
</dbReference>
<feature type="binding site" evidence="12">
    <location>
        <position position="489"/>
    </location>
    <ligand>
        <name>substrate</name>
    </ligand>
</feature>
<protein>
    <recommendedName>
        <fullName evidence="4 10">Transketolase</fullName>
        <ecNumber evidence="3 10">2.2.1.1</ecNumber>
    </recommendedName>
</protein>
<feature type="binding site" evidence="13">
    <location>
        <position position="457"/>
    </location>
    <ligand>
        <name>thiamine diphosphate</name>
        <dbReference type="ChEBI" id="CHEBI:58937"/>
    </ligand>
</feature>
<evidence type="ECO:0000256" key="6">
    <source>
        <dbReference type="ARBA" id="ARBA00022723"/>
    </source>
</evidence>
<evidence type="ECO:0000256" key="13">
    <source>
        <dbReference type="PIRSR" id="PIRSR605478-3"/>
    </source>
</evidence>
<dbReference type="Pfam" id="PF02779">
    <property type="entry name" value="Transket_pyr"/>
    <property type="match status" value="1"/>
</dbReference>
<feature type="binding site" evidence="12">
    <location>
        <position position="36"/>
    </location>
    <ligand>
        <name>substrate</name>
    </ligand>
</feature>
<evidence type="ECO:0000256" key="12">
    <source>
        <dbReference type="PIRSR" id="PIRSR605478-2"/>
    </source>
</evidence>
<feature type="site" description="Important for catalytic activity" evidence="15">
    <location>
        <position position="274"/>
    </location>
</feature>
<dbReference type="GO" id="GO:0005829">
    <property type="term" value="C:cytosol"/>
    <property type="evidence" value="ECO:0007669"/>
    <property type="project" value="TreeGrafter"/>
</dbReference>
<feature type="binding site" evidence="12">
    <location>
        <position position="274"/>
    </location>
    <ligand>
        <name>substrate</name>
    </ligand>
</feature>
<feature type="binding site" evidence="12">
    <location>
        <position position="493"/>
    </location>
    <ligand>
        <name>substrate</name>
    </ligand>
</feature>
<dbReference type="GeneID" id="78322375"/>
<feature type="binding site" evidence="13">
    <location>
        <position position="198"/>
    </location>
    <ligand>
        <name>thiamine diphosphate</name>
        <dbReference type="ChEBI" id="CHEBI:58937"/>
    </ligand>
</feature>
<comment type="caution">
    <text evidence="18">The sequence shown here is derived from an EMBL/GenBank/DDBJ whole genome shotgun (WGS) entry which is preliminary data.</text>
</comment>
<evidence type="ECO:0000313" key="18">
    <source>
        <dbReference type="EMBL" id="EFQ81366.1"/>
    </source>
</evidence>
<evidence type="ECO:0000256" key="8">
    <source>
        <dbReference type="ARBA" id="ARBA00023052"/>
    </source>
</evidence>
<evidence type="ECO:0000259" key="17">
    <source>
        <dbReference type="SMART" id="SM00861"/>
    </source>
</evidence>
<dbReference type="InterPro" id="IPR049557">
    <property type="entry name" value="Transketolase_CS"/>
</dbReference>
<sequence length="690" mass="74769">MVERRYPEDWSEFDTRAVDTVRVLAADAVQKCGSGHPGTAMSLAPLAYTLYQRVINHDPADVHWAGRDRFVLSVGHSSLTQYIQLYLGGFGLEMDDLKQLRTWGSRTPGHPEVHHTDGVEITTGPLGQGLASSVGMAMAARKERGLFDPEAPAGESPFDHYIYTIASDGDLQEGVTAEASSLAGTQKLGNLIVFWDDNRISIEDDTNIAFNEDVVARYEAYGWHVQTVESGEDVVAIEEAVKAAQAKTERPSFIRVKTVIGYPAPNKMNTGGVHGAALGDDEVAATKEVLGFDPERSFHIDDEVIAHTRKLRERGAEKHAAWQKKFDEWAAANPENKALFDRMQARELPQDFDAELPVWEPGESLATRKASEATIQALAASLPEMWGGSADLAGSNNTVIKGADSFGPAAITTDMWSAQPYGRNLHFGIREHAMSAIMNGIALHGNTRVYGGTFLIFSEYQYPAVRLGSLMSTDTYYVWTHDSIGLGEDGPTHQPVETLSALRAIPNLSVIRPADANETAQAWAAALEYKAAPKGLALSRQGLPVLEGTKEKAHDGVRRGAYVLVEESKETPDVILLATGSEVQLAVAAAKELEAAGTATRVVSAPCLEWFDEQDDAYRESVLPSEVQARVSIEAGIAMPWHKYTGSFGRTISIEHYGASAPAGELFEKFGFTTAAVVEAAQESLAAAQK</sequence>
<evidence type="ECO:0000256" key="5">
    <source>
        <dbReference type="ARBA" id="ARBA00022679"/>
    </source>
</evidence>
<evidence type="ECO:0000256" key="10">
    <source>
        <dbReference type="NCBIfam" id="TIGR00232"/>
    </source>
</evidence>
<feature type="binding site" evidence="14">
    <location>
        <position position="200"/>
    </location>
    <ligand>
        <name>Mg(2+)</name>
        <dbReference type="ChEBI" id="CHEBI:18420"/>
    </ligand>
</feature>
<keyword evidence="7 14" id="KW-0460">Magnesium</keyword>
<dbReference type="GO" id="GO:0006098">
    <property type="term" value="P:pentose-phosphate shunt"/>
    <property type="evidence" value="ECO:0007669"/>
    <property type="project" value="TreeGrafter"/>
</dbReference>
<dbReference type="EMBL" id="ABYQ02000003">
    <property type="protein sequence ID" value="EFQ81366.1"/>
    <property type="molecule type" value="Genomic_DNA"/>
</dbReference>
<feature type="binding site" evidence="14">
    <location>
        <position position="168"/>
    </location>
    <ligand>
        <name>Mg(2+)</name>
        <dbReference type="ChEBI" id="CHEBI:18420"/>
    </ligand>
</feature>
<dbReference type="Pfam" id="PF00456">
    <property type="entry name" value="Transketolase_N"/>
    <property type="match status" value="1"/>
</dbReference>
<feature type="site" description="Important for catalytic activity" evidence="15">
    <location>
        <position position="36"/>
    </location>
</feature>
<evidence type="ECO:0000256" key="3">
    <source>
        <dbReference type="ARBA" id="ARBA00013152"/>
    </source>
</evidence>
<dbReference type="NCBIfam" id="TIGR00232">
    <property type="entry name" value="tktlase_bact"/>
    <property type="match status" value="1"/>
</dbReference>
<dbReference type="HOGENOM" id="CLU_009227_0_0_11"/>
<evidence type="ECO:0000256" key="11">
    <source>
        <dbReference type="PIRSR" id="PIRSR605478-1"/>
    </source>
</evidence>
<feature type="binding site" evidence="14">
    <location>
        <position position="198"/>
    </location>
    <ligand>
        <name>Mg(2+)</name>
        <dbReference type="ChEBI" id="CHEBI:18420"/>
    </ligand>
</feature>
<comment type="cofactor">
    <cofactor evidence="14">
        <name>Mg(2+)</name>
        <dbReference type="ChEBI" id="CHEBI:18420"/>
    </cofactor>
    <text evidence="14">Binds 1 Mg(2+) ion per subunit. Can also utilize other divalent metal cations, such as Ca(2+), Mn(2+) and Co(2+).</text>
</comment>
<dbReference type="InterPro" id="IPR005474">
    <property type="entry name" value="Transketolase_N"/>
</dbReference>
<feature type="binding site" evidence="13">
    <location>
        <position position="169"/>
    </location>
    <ligand>
        <name>thiamine diphosphate</name>
        <dbReference type="ChEBI" id="CHEBI:58937"/>
    </ligand>
</feature>
<reference evidence="18 19" key="1">
    <citation type="submission" date="2010-08" db="EMBL/GenBank/DDBJ databases">
        <authorList>
            <person name="Muzny D."/>
            <person name="Qin X."/>
            <person name="Buhay C."/>
            <person name="Dugan-Rocha S."/>
            <person name="Ding Y."/>
            <person name="Chen G."/>
            <person name="Hawes A."/>
            <person name="Holder M."/>
            <person name="Jhangiani S."/>
            <person name="Johnson A."/>
            <person name="Khan Z."/>
            <person name="Li Z."/>
            <person name="Liu W."/>
            <person name="Liu X."/>
            <person name="Perez L."/>
            <person name="Shen H."/>
            <person name="Wang Q."/>
            <person name="Watt J."/>
            <person name="Xi L."/>
            <person name="Xin Y."/>
            <person name="Zhou J."/>
            <person name="Deng J."/>
            <person name="Jiang H."/>
            <person name="Liu Y."/>
            <person name="Qu J."/>
            <person name="Song X.-Z."/>
            <person name="Zhang L."/>
            <person name="Villasana D."/>
            <person name="Johnson A."/>
            <person name="Liu J."/>
            <person name="Liyanage D."/>
            <person name="Lorensuhewa L."/>
            <person name="Robinson T."/>
            <person name="Song A."/>
            <person name="Song B.-B."/>
            <person name="Dinh H."/>
            <person name="Thornton R."/>
            <person name="Coyle M."/>
            <person name="Francisco L."/>
            <person name="Jackson L."/>
            <person name="Javaid M."/>
            <person name="Korchina V."/>
            <person name="Kovar C."/>
            <person name="Mata R."/>
            <person name="Mathew T."/>
            <person name="Ngo R."/>
            <person name="Nguyen L."/>
            <person name="Nguyen N."/>
            <person name="Okwuonu G."/>
            <person name="Ongeri F."/>
            <person name="Pham C."/>
            <person name="Simmons D."/>
            <person name="Wilczek-Boney K."/>
            <person name="Hale W."/>
            <person name="Jakkamsetti A."/>
            <person name="Pham P."/>
            <person name="Ruth R."/>
            <person name="San Lucas F."/>
            <person name="Warren J."/>
            <person name="Zhang J."/>
            <person name="Zhao Z."/>
            <person name="Zhou C."/>
            <person name="Zhu D."/>
            <person name="Lee S."/>
            <person name="Bess C."/>
            <person name="Blankenburg K."/>
            <person name="Forbes L."/>
            <person name="Fu Q."/>
            <person name="Gubbala S."/>
            <person name="Hirani K."/>
            <person name="Jayaseelan J.C."/>
            <person name="Lara F."/>
            <person name="Munidasa M."/>
            <person name="Palculict T."/>
            <person name="Patil S."/>
            <person name="Pu L.-L."/>
            <person name="Saada N."/>
            <person name="Tang L."/>
            <person name="Weissenberger G."/>
            <person name="Zhu Y."/>
            <person name="Hemphill L."/>
            <person name="Shang Y."/>
            <person name="Youmans B."/>
            <person name="Ayvaz T."/>
            <person name="Ross M."/>
            <person name="Santibanez J."/>
            <person name="Aqrawi P."/>
            <person name="Gross S."/>
            <person name="Joshi V."/>
            <person name="Fowler G."/>
            <person name="Nazareth L."/>
            <person name="Reid J."/>
            <person name="Worley K."/>
            <person name="Petrosino J."/>
            <person name="Highlander S."/>
            <person name="Gibbs R."/>
        </authorList>
    </citation>
    <scope>NUCLEOTIDE SEQUENCE [LARGE SCALE GENOMIC DNA]</scope>
    <source>
        <strain evidence="18 19">ATCC 33035</strain>
    </source>
</reference>
<dbReference type="InterPro" id="IPR020826">
    <property type="entry name" value="Transketolase_BS"/>
</dbReference>
<evidence type="ECO:0000256" key="9">
    <source>
        <dbReference type="ARBA" id="ARBA00049473"/>
    </source>
</evidence>
<dbReference type="PROSITE" id="PS00801">
    <property type="entry name" value="TRANSKETOLASE_1"/>
    <property type="match status" value="1"/>
</dbReference>
<dbReference type="InterPro" id="IPR005478">
    <property type="entry name" value="Transketolase_bac-like"/>
</dbReference>
<dbReference type="GO" id="GO:0004802">
    <property type="term" value="F:transketolase activity"/>
    <property type="evidence" value="ECO:0007669"/>
    <property type="project" value="UniProtKB-UniRule"/>
</dbReference>
<evidence type="ECO:0000256" key="14">
    <source>
        <dbReference type="PIRSR" id="PIRSR605478-4"/>
    </source>
</evidence>
<comment type="cofactor">
    <cofactor evidence="13">
        <name>thiamine diphosphate</name>
        <dbReference type="ChEBI" id="CHEBI:58937"/>
    </cofactor>
    <text evidence="13">Binds 1 thiamine pyrophosphate per subunit. During the reaction, the substrate forms a covalent intermediate with the cofactor.</text>
</comment>
<dbReference type="SMART" id="SM00861">
    <property type="entry name" value="Transket_pyr"/>
    <property type="match status" value="1"/>
</dbReference>
<dbReference type="eggNOG" id="COG0021">
    <property type="taxonomic scope" value="Bacteria"/>
</dbReference>
<dbReference type="InterPro" id="IPR033247">
    <property type="entry name" value="Transketolase_fam"/>
</dbReference>
<comment type="similarity">
    <text evidence="1 16">Belongs to the transketolase family.</text>
</comment>
<accession>E2S150</accession>
<comment type="cofactor">
    <cofactor evidence="16">
        <name>Mg(2+)</name>
        <dbReference type="ChEBI" id="CHEBI:18420"/>
    </cofactor>
    <cofactor evidence="16">
        <name>Ca(2+)</name>
        <dbReference type="ChEBI" id="CHEBI:29108"/>
    </cofactor>
    <cofactor evidence="16">
        <name>Mn(2+)</name>
        <dbReference type="ChEBI" id="CHEBI:29035"/>
    </cofactor>
    <cofactor evidence="16">
        <name>Co(2+)</name>
        <dbReference type="ChEBI" id="CHEBI:48828"/>
    </cofactor>
    <text evidence="16">Binds 1 Mg(2+) ion per subunit. Can also utilize other divalent metal cations, such as Ca(2+), Mn(2+) and Co(2+).</text>
</comment>
<evidence type="ECO:0000256" key="15">
    <source>
        <dbReference type="PIRSR" id="PIRSR605478-5"/>
    </source>
</evidence>
<dbReference type="AlphaFoldDB" id="E2S150"/>
<dbReference type="FunFam" id="3.40.50.970:FF:000003">
    <property type="entry name" value="Transketolase"/>
    <property type="match status" value="1"/>
</dbReference>
<dbReference type="InterPro" id="IPR055152">
    <property type="entry name" value="Transketolase-like_C_2"/>
</dbReference>
<comment type="function">
    <text evidence="16">Catalyzes the transfer of a two-carbon ketol group from a ketose donor to an aldose acceptor, via a covalent intermediate with the cofactor thiamine pyrophosphate.</text>
</comment>
<dbReference type="PROSITE" id="PS00802">
    <property type="entry name" value="TRANSKETOLASE_2"/>
    <property type="match status" value="1"/>
</dbReference>
<keyword evidence="5 16" id="KW-0808">Transferase</keyword>
<feature type="binding site" evidence="12">
    <location>
        <position position="368"/>
    </location>
    <ligand>
        <name>substrate</name>
    </ligand>
</feature>
<keyword evidence="6 14" id="KW-0479">Metal-binding</keyword>
<proteinExistence type="inferred from homology"/>
<gene>
    <name evidence="18" type="primary">tkt</name>
    <name evidence="18" type="ORF">HMPREF0305_10252</name>
</gene>
<evidence type="ECO:0000313" key="19">
    <source>
        <dbReference type="Proteomes" id="UP000003020"/>
    </source>
</evidence>
<dbReference type="Pfam" id="PF22613">
    <property type="entry name" value="Transketolase_C_1"/>
    <property type="match status" value="1"/>
</dbReference>
<feature type="binding site" evidence="13">
    <location>
        <begin position="124"/>
        <end position="126"/>
    </location>
    <ligand>
        <name>thiamine diphosphate</name>
        <dbReference type="ChEBI" id="CHEBI:58937"/>
    </ligand>
</feature>
<dbReference type="PANTHER" id="PTHR43522">
    <property type="entry name" value="TRANSKETOLASE"/>
    <property type="match status" value="1"/>
</dbReference>
<comment type="subunit">
    <text evidence="2 16">Homodimer.</text>
</comment>
<dbReference type="CDD" id="cd02012">
    <property type="entry name" value="TPP_TK"/>
    <property type="match status" value="1"/>
</dbReference>
<feature type="binding site" evidence="12">
    <location>
        <position position="481"/>
    </location>
    <ligand>
        <name>substrate</name>
    </ligand>
</feature>